<reference evidence="1" key="1">
    <citation type="submission" date="2024-12" db="EMBL/GenBank/DDBJ databases">
        <authorList>
            <person name="Wu N."/>
        </authorList>
    </citation>
    <scope>NUCLEOTIDE SEQUENCE</scope>
    <source>
        <strain evidence="1">P15</strain>
    </source>
</reference>
<gene>
    <name evidence="1" type="ORF">ACI1P1_07950</name>
</gene>
<dbReference type="Proteomes" id="UP001631969">
    <property type="component" value="Unassembled WGS sequence"/>
</dbReference>
<name>A0ACC7NXX3_9BACL</name>
<proteinExistence type="predicted"/>
<comment type="caution">
    <text evidence="1">The sequence shown here is derived from an EMBL/GenBank/DDBJ whole genome shotgun (WGS) entry which is preliminary data.</text>
</comment>
<accession>A0ACC7NXX3</accession>
<organism evidence="1 2">
    <name type="scientific">Paenibacillus mesotrionivorans</name>
    <dbReference type="NCBI Taxonomy" id="3160968"/>
    <lineage>
        <taxon>Bacteria</taxon>
        <taxon>Bacillati</taxon>
        <taxon>Bacillota</taxon>
        <taxon>Bacilli</taxon>
        <taxon>Bacillales</taxon>
        <taxon>Paenibacillaceae</taxon>
        <taxon>Paenibacillus</taxon>
    </lineage>
</organism>
<keyword evidence="2" id="KW-1185">Reference proteome</keyword>
<dbReference type="EMBL" id="JBJURJ010000004">
    <property type="protein sequence ID" value="MFM9328214.1"/>
    <property type="molecule type" value="Genomic_DNA"/>
</dbReference>
<sequence length="249" mass="27674">MKLAFISDIHGNYHALEAVLLDIATLKADKIYVLGDLVFKGPMPAECVRRIRQLDTVVIQGNIDELVGCNLIQPGFAKSEEQQAALLEEMEWTRKQLTPEELEYLAGLPFSHEEEPVKGLRFRMVHANPRNLLEQVLPTDVEEQVLTRMFEGTEARIVLYGHIHMPYLRHIGGKVVANTGSVGLPFDGNTAASYAVLEIDEPYAGSAPVFSLGIRRVPYDVEAAVRAFEGTEHPFAENVITALRAGKRP</sequence>
<evidence type="ECO:0000313" key="1">
    <source>
        <dbReference type="EMBL" id="MFM9328214.1"/>
    </source>
</evidence>
<evidence type="ECO:0000313" key="2">
    <source>
        <dbReference type="Proteomes" id="UP001631969"/>
    </source>
</evidence>
<protein>
    <submittedName>
        <fullName evidence="1">Metallophosphoesterase family protein</fullName>
    </submittedName>
</protein>